<reference evidence="1" key="1">
    <citation type="submission" date="2024-12" db="EMBL/GenBank/DDBJ databases">
        <title>Comparative genomics and development of molecular markers within Purpureocillium lilacinum and among Purpureocillium species.</title>
        <authorList>
            <person name="Yeh Z.-Y."/>
            <person name="Ni N.-T."/>
            <person name="Lo P.-H."/>
            <person name="Mushyakhwo K."/>
            <person name="Lin C.-F."/>
            <person name="Nai Y.-S."/>
        </authorList>
    </citation>
    <scope>NUCLEOTIDE SEQUENCE</scope>
    <source>
        <strain evidence="1">NCHU-NPUST-175</strain>
    </source>
</reference>
<dbReference type="EMBL" id="JBGNUJ010000010">
    <property type="protein sequence ID" value="KAL3955092.1"/>
    <property type="molecule type" value="Genomic_DNA"/>
</dbReference>
<gene>
    <name evidence="1" type="ORF">ACCO45_010655</name>
</gene>
<evidence type="ECO:0000313" key="2">
    <source>
        <dbReference type="Proteomes" id="UP001638806"/>
    </source>
</evidence>
<keyword evidence="2" id="KW-1185">Reference proteome</keyword>
<dbReference type="Proteomes" id="UP001638806">
    <property type="component" value="Unassembled WGS sequence"/>
</dbReference>
<sequence>MSRFAFVLGQALNPETAPRLEVKMVNLHREENYSERYLTQVNPKGQVPALTSPLLDSNLVESRDIAEWLCQKQPELLPEEHRETIERVMDKIYAYHAKALLVAPDDRKDGLQNQAAAMLEDPELTEAHRRALEIKIHKGEGKTWIFGDRPTILDAHAVAFAARLLDQQRFDLVLDAVKGYVEVVRDTDEWRKVTHGRSTLWNVSMGHAADLDPL</sequence>
<accession>A0ACC4DG42</accession>
<comment type="caution">
    <text evidence="1">The sequence shown here is derived from an EMBL/GenBank/DDBJ whole genome shotgun (WGS) entry which is preliminary data.</text>
</comment>
<evidence type="ECO:0000313" key="1">
    <source>
        <dbReference type="EMBL" id="KAL3955092.1"/>
    </source>
</evidence>
<protein>
    <submittedName>
        <fullName evidence="1">Uncharacterized protein</fullName>
    </submittedName>
</protein>
<proteinExistence type="predicted"/>
<name>A0ACC4DG42_PURLI</name>
<organism evidence="1 2">
    <name type="scientific">Purpureocillium lilacinum</name>
    <name type="common">Paecilomyces lilacinus</name>
    <dbReference type="NCBI Taxonomy" id="33203"/>
    <lineage>
        <taxon>Eukaryota</taxon>
        <taxon>Fungi</taxon>
        <taxon>Dikarya</taxon>
        <taxon>Ascomycota</taxon>
        <taxon>Pezizomycotina</taxon>
        <taxon>Sordariomycetes</taxon>
        <taxon>Hypocreomycetidae</taxon>
        <taxon>Hypocreales</taxon>
        <taxon>Ophiocordycipitaceae</taxon>
        <taxon>Purpureocillium</taxon>
    </lineage>
</organism>